<dbReference type="Gene3D" id="3.40.250.10">
    <property type="entry name" value="Rhodanese-like domain"/>
    <property type="match status" value="2"/>
</dbReference>
<comment type="caution">
    <text evidence="4">The sequence shown here is derived from an EMBL/GenBank/DDBJ whole genome shotgun (WGS) entry which is preliminary data.</text>
</comment>
<name>A0A177MZM8_9GAMM</name>
<keyword evidence="5" id="KW-1185">Reference proteome</keyword>
<reference evidence="5" key="1">
    <citation type="submission" date="2016-03" db="EMBL/GenBank/DDBJ databases">
        <authorList>
            <person name="Heylen K."/>
            <person name="De Vos P."/>
            <person name="Vekeman B."/>
        </authorList>
    </citation>
    <scope>NUCLEOTIDE SEQUENCE [LARGE SCALE GENOMIC DNA]</scope>
    <source>
        <strain evidence="5">R-45383</strain>
    </source>
</reference>
<dbReference type="Pfam" id="PF00581">
    <property type="entry name" value="Rhodanese"/>
    <property type="match status" value="2"/>
</dbReference>
<dbReference type="GO" id="GO:0004792">
    <property type="term" value="F:thiosulfate-cyanide sulfurtransferase activity"/>
    <property type="evidence" value="ECO:0007669"/>
    <property type="project" value="TreeGrafter"/>
</dbReference>
<organism evidence="4 5">
    <name type="scientific">Methylomonas koyamae</name>
    <dbReference type="NCBI Taxonomy" id="702114"/>
    <lineage>
        <taxon>Bacteria</taxon>
        <taxon>Pseudomonadati</taxon>
        <taxon>Pseudomonadota</taxon>
        <taxon>Gammaproteobacteria</taxon>
        <taxon>Methylococcales</taxon>
        <taxon>Methylococcaceae</taxon>
        <taxon>Methylomonas</taxon>
    </lineage>
</organism>
<evidence type="ECO:0000256" key="2">
    <source>
        <dbReference type="ARBA" id="ARBA00022737"/>
    </source>
</evidence>
<dbReference type="SMART" id="SM00450">
    <property type="entry name" value="RHOD"/>
    <property type="match status" value="2"/>
</dbReference>
<dbReference type="RefSeq" id="WP_064031816.1">
    <property type="nucleotide sequence ID" value="NZ_LUUK01000234.1"/>
</dbReference>
<evidence type="ECO:0000313" key="4">
    <source>
        <dbReference type="EMBL" id="OAI11156.1"/>
    </source>
</evidence>
<dbReference type="EMBL" id="LUUK01000234">
    <property type="protein sequence ID" value="OAI11156.1"/>
    <property type="molecule type" value="Genomic_DNA"/>
</dbReference>
<dbReference type="CDD" id="cd01448">
    <property type="entry name" value="TST_Repeat_1"/>
    <property type="match status" value="1"/>
</dbReference>
<dbReference type="InterPro" id="IPR045078">
    <property type="entry name" value="TST/MPST-like"/>
</dbReference>
<dbReference type="PANTHER" id="PTHR11364:SF27">
    <property type="entry name" value="SULFURTRANSFERASE"/>
    <property type="match status" value="1"/>
</dbReference>
<protein>
    <submittedName>
        <fullName evidence="4">3-mercaptopyruvate sulfurtransferase</fullName>
    </submittedName>
</protein>
<dbReference type="CDD" id="cd01449">
    <property type="entry name" value="TST_Repeat_2"/>
    <property type="match status" value="1"/>
</dbReference>
<dbReference type="InterPro" id="IPR001763">
    <property type="entry name" value="Rhodanese-like_dom"/>
</dbReference>
<dbReference type="Proteomes" id="UP000077628">
    <property type="component" value="Unassembled WGS sequence"/>
</dbReference>
<gene>
    <name evidence="4" type="ORF">A1355_16355</name>
</gene>
<accession>A0A177MZM8</accession>
<feature type="domain" description="Rhodanese" evidence="3">
    <location>
        <begin position="17"/>
        <end position="136"/>
    </location>
</feature>
<dbReference type="STRING" id="702114.A1355_16355"/>
<keyword evidence="4" id="KW-0670">Pyruvate</keyword>
<keyword evidence="2" id="KW-0677">Repeat</keyword>
<dbReference type="AlphaFoldDB" id="A0A177MZM8"/>
<evidence type="ECO:0000256" key="1">
    <source>
        <dbReference type="ARBA" id="ARBA00022679"/>
    </source>
</evidence>
<sequence length="281" mass="31425">MSYTTLVSAGTLSTHLDDPNWLIVDCRFSLAEPEAGHRAYRQHHIPGARYADLNQDLSAPIRDYTGRHPLPDFRALTAKLIAWGVSARHQVVVYDDASGAFAGRLWWLLRAMGHDRVAVLDGDYRNWRRQGKPVTTILPKPISGTFRCYLDDSRWLNANKVRDGLAKHEIVLIDARTPERFAGRQEPIDPVAGHVPGARNRPFQANLDSKGFFLPANYLKAQFQDILGPIEPRQVVHMCGSGVTACHNLLAMEIAGLGGSRLYAGSWSEWIRDRNRPLAKG</sequence>
<dbReference type="OrthoDB" id="9781034at2"/>
<dbReference type="PANTHER" id="PTHR11364">
    <property type="entry name" value="THIOSULFATE SULFERTANSFERASE"/>
    <property type="match status" value="1"/>
</dbReference>
<evidence type="ECO:0000259" key="3">
    <source>
        <dbReference type="PROSITE" id="PS50206"/>
    </source>
</evidence>
<dbReference type="SUPFAM" id="SSF52821">
    <property type="entry name" value="Rhodanese/Cell cycle control phosphatase"/>
    <property type="match status" value="2"/>
</dbReference>
<dbReference type="PROSITE" id="PS50206">
    <property type="entry name" value="RHODANESE_3"/>
    <property type="match status" value="2"/>
</dbReference>
<evidence type="ECO:0000313" key="5">
    <source>
        <dbReference type="Proteomes" id="UP000077628"/>
    </source>
</evidence>
<dbReference type="InterPro" id="IPR036873">
    <property type="entry name" value="Rhodanese-like_dom_sf"/>
</dbReference>
<feature type="domain" description="Rhodanese" evidence="3">
    <location>
        <begin position="166"/>
        <end position="279"/>
    </location>
</feature>
<dbReference type="FunFam" id="3.40.250.10:FF:000035">
    <property type="entry name" value="Thiosulfate sulfurtransferase"/>
    <property type="match status" value="1"/>
</dbReference>
<keyword evidence="1 4" id="KW-0808">Transferase</keyword>
<proteinExistence type="predicted"/>